<dbReference type="AlphaFoldDB" id="A0A9J5W3G9"/>
<protein>
    <submittedName>
        <fullName evidence="1">Uncharacterized protein</fullName>
    </submittedName>
</protein>
<proteinExistence type="predicted"/>
<dbReference type="Proteomes" id="UP000824120">
    <property type="component" value="Chromosome 12"/>
</dbReference>
<gene>
    <name evidence="1" type="ORF">H5410_059701</name>
</gene>
<keyword evidence="2" id="KW-1185">Reference proteome</keyword>
<organism evidence="1 2">
    <name type="scientific">Solanum commersonii</name>
    <name type="common">Commerson's wild potato</name>
    <name type="synonym">Commerson's nightshade</name>
    <dbReference type="NCBI Taxonomy" id="4109"/>
    <lineage>
        <taxon>Eukaryota</taxon>
        <taxon>Viridiplantae</taxon>
        <taxon>Streptophyta</taxon>
        <taxon>Embryophyta</taxon>
        <taxon>Tracheophyta</taxon>
        <taxon>Spermatophyta</taxon>
        <taxon>Magnoliopsida</taxon>
        <taxon>eudicotyledons</taxon>
        <taxon>Gunneridae</taxon>
        <taxon>Pentapetalae</taxon>
        <taxon>asterids</taxon>
        <taxon>lamiids</taxon>
        <taxon>Solanales</taxon>
        <taxon>Solanaceae</taxon>
        <taxon>Solanoideae</taxon>
        <taxon>Solaneae</taxon>
        <taxon>Solanum</taxon>
    </lineage>
</organism>
<evidence type="ECO:0000313" key="2">
    <source>
        <dbReference type="Proteomes" id="UP000824120"/>
    </source>
</evidence>
<reference evidence="1 2" key="1">
    <citation type="submission" date="2020-09" db="EMBL/GenBank/DDBJ databases">
        <title>De no assembly of potato wild relative species, Solanum commersonii.</title>
        <authorList>
            <person name="Cho K."/>
        </authorList>
    </citation>
    <scope>NUCLEOTIDE SEQUENCE [LARGE SCALE GENOMIC DNA]</scope>
    <source>
        <strain evidence="1">LZ3.2</strain>
        <tissue evidence="1">Leaf</tissue>
    </source>
</reference>
<name>A0A9J5W3G9_SOLCO</name>
<comment type="caution">
    <text evidence="1">The sequence shown here is derived from an EMBL/GenBank/DDBJ whole genome shotgun (WGS) entry which is preliminary data.</text>
</comment>
<sequence>MMLPWHPPIIRLMIHVLREGQDLEDEEEDLGLFSAIPTDGRIFHQTTLKGKTKYSRFMKGRRRNPLDYPLDYPWRTPDPVDRIVELSYNRLPRLCN</sequence>
<accession>A0A9J5W3G9</accession>
<evidence type="ECO:0000313" key="1">
    <source>
        <dbReference type="EMBL" id="KAG5569935.1"/>
    </source>
</evidence>
<dbReference type="EMBL" id="JACXVP010000012">
    <property type="protein sequence ID" value="KAG5569935.1"/>
    <property type="molecule type" value="Genomic_DNA"/>
</dbReference>